<dbReference type="InterPro" id="IPR012341">
    <property type="entry name" value="6hp_glycosidase-like_sf"/>
</dbReference>
<dbReference type="Pfam" id="PF17167">
    <property type="entry name" value="Glyco_hydro_94"/>
    <property type="match status" value="1"/>
</dbReference>
<organism evidence="5">
    <name type="scientific">marine sediment metagenome</name>
    <dbReference type="NCBI Taxonomy" id="412755"/>
    <lineage>
        <taxon>unclassified sequences</taxon>
        <taxon>metagenomes</taxon>
        <taxon>ecological metagenomes</taxon>
    </lineage>
</organism>
<feature type="domain" description="Glycosyl hydrolase 94 catalytic" evidence="4">
    <location>
        <begin position="308"/>
        <end position="735"/>
    </location>
</feature>
<dbReference type="PANTHER" id="PTHR37469:SF2">
    <property type="entry name" value="CELLOBIONIC ACID PHOSPHORYLASE"/>
    <property type="match status" value="1"/>
</dbReference>
<dbReference type="Gene3D" id="2.70.98.40">
    <property type="entry name" value="Glycoside hydrolase, family 65, N-terminal domain"/>
    <property type="match status" value="1"/>
</dbReference>
<dbReference type="InterPro" id="IPR037018">
    <property type="entry name" value="GH65_N"/>
</dbReference>
<protein>
    <submittedName>
        <fullName evidence="5">Uncharacterized protein</fullName>
    </submittedName>
</protein>
<dbReference type="SUPFAM" id="SSF74650">
    <property type="entry name" value="Galactose mutarotase-like"/>
    <property type="match status" value="1"/>
</dbReference>
<accession>X0Z4U7</accession>
<proteinExistence type="predicted"/>
<dbReference type="InterPro" id="IPR008928">
    <property type="entry name" value="6-hairpin_glycosidase_sf"/>
</dbReference>
<dbReference type="CDD" id="cd11754">
    <property type="entry name" value="GH94N_CBP_like"/>
    <property type="match status" value="1"/>
</dbReference>
<dbReference type="SMART" id="SM01068">
    <property type="entry name" value="CBM_X"/>
    <property type="match status" value="1"/>
</dbReference>
<dbReference type="InterPro" id="IPR052047">
    <property type="entry name" value="GH94_Enzymes"/>
</dbReference>
<name>X0Z4U7_9ZZZZ</name>
<keyword evidence="1" id="KW-0328">Glycosyltransferase</keyword>
<reference evidence="5" key="1">
    <citation type="journal article" date="2014" name="Front. Microbiol.">
        <title>High frequency of phylogenetically diverse reductive dehalogenase-homologous genes in deep subseafloor sedimentary metagenomes.</title>
        <authorList>
            <person name="Kawai M."/>
            <person name="Futagami T."/>
            <person name="Toyoda A."/>
            <person name="Takaki Y."/>
            <person name="Nishi S."/>
            <person name="Hori S."/>
            <person name="Arai W."/>
            <person name="Tsubouchi T."/>
            <person name="Morono Y."/>
            <person name="Uchiyama I."/>
            <person name="Ito T."/>
            <person name="Fujiyama A."/>
            <person name="Inagaki F."/>
            <person name="Takami H."/>
        </authorList>
    </citation>
    <scope>NUCLEOTIDE SEQUENCE</scope>
    <source>
        <strain evidence="5">Expedition CK06-06</strain>
    </source>
</reference>
<dbReference type="SUPFAM" id="SSF48208">
    <property type="entry name" value="Six-hairpin glycosidases"/>
    <property type="match status" value="1"/>
</dbReference>
<evidence type="ECO:0000256" key="1">
    <source>
        <dbReference type="ARBA" id="ARBA00022676"/>
    </source>
</evidence>
<comment type="caution">
    <text evidence="5">The sequence shown here is derived from an EMBL/GenBank/DDBJ whole genome shotgun (WGS) entry which is preliminary data.</text>
</comment>
<dbReference type="GO" id="GO:0005975">
    <property type="term" value="P:carbohydrate metabolic process"/>
    <property type="evidence" value="ECO:0007669"/>
    <property type="project" value="InterPro"/>
</dbReference>
<dbReference type="InterPro" id="IPR011013">
    <property type="entry name" value="Gal_mutarotase_sf_dom"/>
</dbReference>
<dbReference type="EMBL" id="BART01000102">
    <property type="protein sequence ID" value="GAG64415.1"/>
    <property type="molecule type" value="Genomic_DNA"/>
</dbReference>
<evidence type="ECO:0000259" key="4">
    <source>
        <dbReference type="Pfam" id="PF17167"/>
    </source>
</evidence>
<evidence type="ECO:0000313" key="5">
    <source>
        <dbReference type="EMBL" id="GAG64415.1"/>
    </source>
</evidence>
<dbReference type="GO" id="GO:0016757">
    <property type="term" value="F:glycosyltransferase activity"/>
    <property type="evidence" value="ECO:0007669"/>
    <property type="project" value="UniProtKB-KW"/>
</dbReference>
<dbReference type="Gene3D" id="1.50.10.10">
    <property type="match status" value="1"/>
</dbReference>
<feature type="domain" description="Glycosyl hydrolase 94 supersandwich" evidence="3">
    <location>
        <begin position="12"/>
        <end position="271"/>
    </location>
</feature>
<dbReference type="InterPro" id="IPR037825">
    <property type="entry name" value="GH94N_CBP"/>
</dbReference>
<gene>
    <name evidence="5" type="ORF">S01H4_00684</name>
</gene>
<dbReference type="Gene3D" id="2.60.420.10">
    <property type="entry name" value="Maltose phosphorylase, domain 3"/>
    <property type="match status" value="1"/>
</dbReference>
<evidence type="ECO:0000256" key="2">
    <source>
        <dbReference type="ARBA" id="ARBA00022679"/>
    </source>
</evidence>
<sequence length="812" mass="92836">MNTYGYFDDKNREYVIKRPDTPLPWTNYLGCEKYFGVISNTAGGYSFYMDARLRRITRYRYNNVPVDTGGRYLYIKDGDTVWNPGWKPSQTLLDQYSCRHGLGYTVIKGQKNGVEAEVTYFVPLGENMEIWNITLTNNTKQEKEITLFSFVEFCLWDAMDDMTNFQRNLNTGEVEVENEAIFHKTEYRERRNHYAYFTCSQKIDGFDTSRDAFIGVHDGFENPRAVISGRCTNSISNGWYPVGVHQVNITLSPGRKKNLHFILGYMENKEDEKFSAPDVINKESLWAKMKVYKSSEVVNKAFNELKMYWAELLGRYRVEIDNEHVERMVNIWNQYQCMVTFNLSRSASFYESGIGRGMGFRDSNQDLLGFVHMVPERARQRILDIAVVQLSDGSCYHQYQPLTKEGNKDMGGGFNDDPLWLIASTCAYIKETGDFSILDEVVSYSDVPDSKATLLDHLYLSIKYTLKNLGPHNLPLIGHADWNDCLNLNCFSKNPGESFQTYGDKPGGVAESVMIAGLFLYACRELVALLQHIGAKEKIDEIQKGYELVRKAVEVYGWDGEWFLRAYDYYGKKVGSKECEEGKIFIETQGWCIMGGVGLENGMARKALDSVEKHLSTPYGIAMLQPAYSRYYLNLGEISSYPPGYKENAGIFCHNNPWISMAETILGNGDKAFDYYLRICPSTKENLIEIYRCEPYCYAQMIAGRDAPTYGEAKNSWLTGTAAWSFVNISQAILGIKPDYEGLLIDPCLPSSWTGYKVERVFRGVKYRIEVKKPKGISKGVSRIILDKKELGSNILPILKDNKTHQVEVYMK</sequence>
<dbReference type="InterPro" id="IPR033432">
    <property type="entry name" value="GH94_catalytic"/>
</dbReference>
<dbReference type="PANTHER" id="PTHR37469">
    <property type="entry name" value="CELLOBIONIC ACID PHOSPHORYLASE-RELATED"/>
    <property type="match status" value="1"/>
</dbReference>
<dbReference type="AlphaFoldDB" id="X0Z4U7"/>
<dbReference type="Gene3D" id="1.20.890.20">
    <property type="entry name" value="mpn423 like domain"/>
    <property type="match status" value="1"/>
</dbReference>
<dbReference type="Pfam" id="PF06165">
    <property type="entry name" value="GH94_b-supersand"/>
    <property type="match status" value="1"/>
</dbReference>
<evidence type="ECO:0000259" key="3">
    <source>
        <dbReference type="Pfam" id="PF06165"/>
    </source>
</evidence>
<dbReference type="InterPro" id="IPR010383">
    <property type="entry name" value="Glyco_hydrolase_94_b-supersand"/>
</dbReference>
<keyword evidence="2" id="KW-0808">Transferase</keyword>
<dbReference type="GO" id="GO:0030246">
    <property type="term" value="F:carbohydrate binding"/>
    <property type="evidence" value="ECO:0007669"/>
    <property type="project" value="InterPro"/>
</dbReference>